<accession>A0A2V5I445</accession>
<evidence type="ECO:0000313" key="2">
    <source>
        <dbReference type="EMBL" id="PYI31565.1"/>
    </source>
</evidence>
<protein>
    <submittedName>
        <fullName evidence="2">Uncharacterized protein</fullName>
    </submittedName>
</protein>
<gene>
    <name evidence="2" type="ORF">BP00DRAFT_446390</name>
</gene>
<evidence type="ECO:0000313" key="3">
    <source>
        <dbReference type="Proteomes" id="UP000248817"/>
    </source>
</evidence>
<proteinExistence type="predicted"/>
<dbReference type="AlphaFoldDB" id="A0A2V5I445"/>
<dbReference type="EMBL" id="KZ825501">
    <property type="protein sequence ID" value="PYI31565.1"/>
    <property type="molecule type" value="Genomic_DNA"/>
</dbReference>
<feature type="compositionally biased region" description="Basic and acidic residues" evidence="1">
    <location>
        <begin position="1"/>
        <end position="11"/>
    </location>
</feature>
<dbReference type="Proteomes" id="UP000248817">
    <property type="component" value="Unassembled WGS sequence"/>
</dbReference>
<evidence type="ECO:0000256" key="1">
    <source>
        <dbReference type="SAM" id="MobiDB-lite"/>
    </source>
</evidence>
<sequence length="175" mass="20024">MEEPIDREAIRRGKQRQIEVTPEEPPRPSFEQRLSRTARILQASTSSASITTAITSSSTHGRSVSFSIPQATVECDTFESHDSDSAIGASLTDAELLKMIKRKPAIRKEHSRYFTTRGYLRKQYWRFIFATKPDGTFVYSEQDLISNIGGDYQKRYMGFLNPASYNVSILQREKY</sequence>
<keyword evidence="3" id="KW-1185">Reference proteome</keyword>
<reference evidence="2 3" key="1">
    <citation type="submission" date="2018-02" db="EMBL/GenBank/DDBJ databases">
        <title>The genomes of Aspergillus section Nigri reveals drivers in fungal speciation.</title>
        <authorList>
            <consortium name="DOE Joint Genome Institute"/>
            <person name="Vesth T.C."/>
            <person name="Nybo J."/>
            <person name="Theobald S."/>
            <person name="Brandl J."/>
            <person name="Frisvad J.C."/>
            <person name="Nielsen K.F."/>
            <person name="Lyhne E.K."/>
            <person name="Kogle M.E."/>
            <person name="Kuo A."/>
            <person name="Riley R."/>
            <person name="Clum A."/>
            <person name="Nolan M."/>
            <person name="Lipzen A."/>
            <person name="Salamov A."/>
            <person name="Henrissat B."/>
            <person name="Wiebenga A."/>
            <person name="De vries R.P."/>
            <person name="Grigoriev I.V."/>
            <person name="Mortensen U.H."/>
            <person name="Andersen M.R."/>
            <person name="Baker S.E."/>
        </authorList>
    </citation>
    <scope>NUCLEOTIDE SEQUENCE [LARGE SCALE GENOMIC DNA]</scope>
    <source>
        <strain evidence="2 3">CBS 114.80</strain>
    </source>
</reference>
<name>A0A2V5I445_9EURO</name>
<organism evidence="2 3">
    <name type="scientific">Aspergillus indologenus CBS 114.80</name>
    <dbReference type="NCBI Taxonomy" id="1450541"/>
    <lineage>
        <taxon>Eukaryota</taxon>
        <taxon>Fungi</taxon>
        <taxon>Dikarya</taxon>
        <taxon>Ascomycota</taxon>
        <taxon>Pezizomycotina</taxon>
        <taxon>Eurotiomycetes</taxon>
        <taxon>Eurotiomycetidae</taxon>
        <taxon>Eurotiales</taxon>
        <taxon>Aspergillaceae</taxon>
        <taxon>Aspergillus</taxon>
        <taxon>Aspergillus subgen. Circumdati</taxon>
    </lineage>
</organism>
<feature type="region of interest" description="Disordered" evidence="1">
    <location>
        <begin position="1"/>
        <end position="32"/>
    </location>
</feature>